<dbReference type="InterPro" id="IPR027417">
    <property type="entry name" value="P-loop_NTPase"/>
</dbReference>
<comment type="caution">
    <text evidence="5">The sequence shown here is derived from an EMBL/GenBank/DDBJ whole genome shotgun (WGS) entry which is preliminary data.</text>
</comment>
<dbReference type="InterPro" id="IPR039657">
    <property type="entry name" value="Dimethylallyltransferase"/>
</dbReference>
<dbReference type="STRING" id="151549.A0A4C1TZP6"/>
<dbReference type="GO" id="GO:0005524">
    <property type="term" value="F:ATP binding"/>
    <property type="evidence" value="ECO:0007669"/>
    <property type="project" value="UniProtKB-KW"/>
</dbReference>
<sequence length="337" mass="37704">MCNGTRLLTKELRDNIIVATILTGPAVGQLAYIPRIPMTPTDLLVPFKRLPFPVKISFALTINKSSRAVFPKVVQVDPKGSTGDSTGSTLGVIKIGGPQSCFVLYVIKFLNPVIRTYSITCVFNDDDGGKVYKGLDIVTAKASPKERAMATHHLLDILEPHQMFTVVDFRNRALKLIDTLLEKAKVPIIVGGTNYYIESIVWNVLVETEDDPDNLLWEREGNIRNKRKRIDSVDDNQYVEGDRKTSSVNVADAFKSTTIELKEIDDATKQLIRNDIENESKFTKEELHAKLRLIDPVMAGRLHPNNRRKVVRIVGIHSEVLGTAVNLGMVEETKKQK</sequence>
<dbReference type="PANTHER" id="PTHR11088:SF89">
    <property type="entry name" value="TRNA DIMETHYLALLYLTRANSFERASE"/>
    <property type="match status" value="1"/>
</dbReference>
<name>A0A4C1TZP6_EUMVA</name>
<evidence type="ECO:0000256" key="4">
    <source>
        <dbReference type="ARBA" id="ARBA00022840"/>
    </source>
</evidence>
<keyword evidence="2 5" id="KW-0808">Transferase</keyword>
<dbReference type="Gene3D" id="1.10.20.140">
    <property type="match status" value="1"/>
</dbReference>
<organism evidence="5 6">
    <name type="scientific">Eumeta variegata</name>
    <name type="common">Bagworm moth</name>
    <name type="synonym">Eumeta japonica</name>
    <dbReference type="NCBI Taxonomy" id="151549"/>
    <lineage>
        <taxon>Eukaryota</taxon>
        <taxon>Metazoa</taxon>
        <taxon>Ecdysozoa</taxon>
        <taxon>Arthropoda</taxon>
        <taxon>Hexapoda</taxon>
        <taxon>Insecta</taxon>
        <taxon>Pterygota</taxon>
        <taxon>Neoptera</taxon>
        <taxon>Endopterygota</taxon>
        <taxon>Lepidoptera</taxon>
        <taxon>Glossata</taxon>
        <taxon>Ditrysia</taxon>
        <taxon>Tineoidea</taxon>
        <taxon>Psychidae</taxon>
        <taxon>Oiketicinae</taxon>
        <taxon>Eumeta</taxon>
    </lineage>
</organism>
<evidence type="ECO:0000313" key="5">
    <source>
        <dbReference type="EMBL" id="GBP19398.1"/>
    </source>
</evidence>
<evidence type="ECO:0000256" key="3">
    <source>
        <dbReference type="ARBA" id="ARBA00022741"/>
    </source>
</evidence>
<dbReference type="EMBL" id="BGZK01000107">
    <property type="protein sequence ID" value="GBP19398.1"/>
    <property type="molecule type" value="Genomic_DNA"/>
</dbReference>
<keyword evidence="3" id="KW-0547">Nucleotide-binding</keyword>
<protein>
    <submittedName>
        <fullName evidence="5">tRNA dimethylallyltransferase</fullName>
    </submittedName>
</protein>
<dbReference type="GO" id="GO:0005739">
    <property type="term" value="C:mitochondrion"/>
    <property type="evidence" value="ECO:0007669"/>
    <property type="project" value="TreeGrafter"/>
</dbReference>
<evidence type="ECO:0000256" key="2">
    <source>
        <dbReference type="ARBA" id="ARBA00022679"/>
    </source>
</evidence>
<dbReference type="GO" id="GO:0052381">
    <property type="term" value="F:tRNA dimethylallyltransferase activity"/>
    <property type="evidence" value="ECO:0007669"/>
    <property type="project" value="TreeGrafter"/>
</dbReference>
<dbReference type="PANTHER" id="PTHR11088">
    <property type="entry name" value="TRNA DIMETHYLALLYLTRANSFERASE"/>
    <property type="match status" value="1"/>
</dbReference>
<dbReference type="Proteomes" id="UP000299102">
    <property type="component" value="Unassembled WGS sequence"/>
</dbReference>
<reference evidence="5 6" key="1">
    <citation type="journal article" date="2019" name="Commun. Biol.">
        <title>The bagworm genome reveals a unique fibroin gene that provides high tensile strength.</title>
        <authorList>
            <person name="Kono N."/>
            <person name="Nakamura H."/>
            <person name="Ohtoshi R."/>
            <person name="Tomita M."/>
            <person name="Numata K."/>
            <person name="Arakawa K."/>
        </authorList>
    </citation>
    <scope>NUCLEOTIDE SEQUENCE [LARGE SCALE GENOMIC DNA]</scope>
</reference>
<comment type="similarity">
    <text evidence="1">Belongs to the IPP transferase family.</text>
</comment>
<evidence type="ECO:0000313" key="6">
    <source>
        <dbReference type="Proteomes" id="UP000299102"/>
    </source>
</evidence>
<dbReference type="OrthoDB" id="775260at2759"/>
<evidence type="ECO:0000256" key="1">
    <source>
        <dbReference type="ARBA" id="ARBA00005842"/>
    </source>
</evidence>
<dbReference type="GO" id="GO:0006400">
    <property type="term" value="P:tRNA modification"/>
    <property type="evidence" value="ECO:0007669"/>
    <property type="project" value="TreeGrafter"/>
</dbReference>
<keyword evidence="4" id="KW-0067">ATP-binding</keyword>
<gene>
    <name evidence="5" type="primary">Trit1</name>
    <name evidence="5" type="ORF">EVAR_12440_1</name>
</gene>
<accession>A0A4C1TZP6</accession>
<dbReference type="Pfam" id="PF01715">
    <property type="entry name" value="IPPT"/>
    <property type="match status" value="2"/>
</dbReference>
<dbReference type="AlphaFoldDB" id="A0A4C1TZP6"/>
<keyword evidence="6" id="KW-1185">Reference proteome</keyword>
<dbReference type="Gene3D" id="3.40.50.300">
    <property type="entry name" value="P-loop containing nucleotide triphosphate hydrolases"/>
    <property type="match status" value="1"/>
</dbReference>
<proteinExistence type="inferred from homology"/>